<keyword evidence="1" id="KW-0472">Membrane</keyword>
<gene>
    <name evidence="2" type="ORF">NCTC10343_00977</name>
</gene>
<evidence type="ECO:0000313" key="3">
    <source>
        <dbReference type="Proteomes" id="UP000254400"/>
    </source>
</evidence>
<organism evidence="2 3">
    <name type="scientific">Paenibacillus polymyxa</name>
    <name type="common">Bacillus polymyxa</name>
    <dbReference type="NCBI Taxonomy" id="1406"/>
    <lineage>
        <taxon>Bacteria</taxon>
        <taxon>Bacillati</taxon>
        <taxon>Bacillota</taxon>
        <taxon>Bacilli</taxon>
        <taxon>Bacillales</taxon>
        <taxon>Paenibacillaceae</taxon>
        <taxon>Paenibacillus</taxon>
    </lineage>
</organism>
<dbReference type="AlphaFoldDB" id="A0A378XV36"/>
<dbReference type="RefSeq" id="WP_019686260.1">
    <property type="nucleotide sequence ID" value="NZ_CP036496.1"/>
</dbReference>
<accession>A0A378XV36</accession>
<name>A0A378XV36_PAEPO</name>
<keyword evidence="1" id="KW-1133">Transmembrane helix</keyword>
<sequence length="168" mass="19179">MKKAIVFFVMLIAGLVVTEQAIDILTTRGRGEAIYKMGMLIPAQDFYLYLYGSIFLLIGVLLILSPLLFRKFFMTREKRVSTNSKVKWNLKRAVVFFIMLIAGLIVTEQAIDILTTRGRGEAIYKMGMLIPAQDFYLYLYGSIFLLLGILLILSPFLFRKSFIAKKSV</sequence>
<dbReference type="GeneID" id="93349787"/>
<feature type="transmembrane region" description="Helical" evidence="1">
    <location>
        <begin position="90"/>
        <end position="111"/>
    </location>
</feature>
<keyword evidence="1" id="KW-0812">Transmembrane</keyword>
<dbReference type="EMBL" id="UGSC01000001">
    <property type="protein sequence ID" value="SUA66378.1"/>
    <property type="molecule type" value="Genomic_DNA"/>
</dbReference>
<feature type="transmembrane region" description="Helical" evidence="1">
    <location>
        <begin position="135"/>
        <end position="158"/>
    </location>
</feature>
<evidence type="ECO:0000256" key="1">
    <source>
        <dbReference type="SAM" id="Phobius"/>
    </source>
</evidence>
<proteinExistence type="predicted"/>
<evidence type="ECO:0000313" key="2">
    <source>
        <dbReference type="EMBL" id="SUA66378.1"/>
    </source>
</evidence>
<protein>
    <submittedName>
        <fullName evidence="2">Uncharacterized protein</fullName>
    </submittedName>
</protein>
<dbReference type="Proteomes" id="UP000254400">
    <property type="component" value="Unassembled WGS sequence"/>
</dbReference>
<reference evidence="2 3" key="1">
    <citation type="submission" date="2018-06" db="EMBL/GenBank/DDBJ databases">
        <authorList>
            <consortium name="Pathogen Informatics"/>
            <person name="Doyle S."/>
        </authorList>
    </citation>
    <scope>NUCLEOTIDE SEQUENCE [LARGE SCALE GENOMIC DNA]</scope>
    <source>
        <strain evidence="2 3">NCTC10343</strain>
    </source>
</reference>
<feature type="transmembrane region" description="Helical" evidence="1">
    <location>
        <begin position="46"/>
        <end position="69"/>
    </location>
</feature>